<accession>A0A8J6NMC9</accession>
<dbReference type="Proteomes" id="UP000603434">
    <property type="component" value="Unassembled WGS sequence"/>
</dbReference>
<gene>
    <name evidence="2" type="ORF">H8E23_04770</name>
</gene>
<evidence type="ECO:0000313" key="3">
    <source>
        <dbReference type="Proteomes" id="UP000603434"/>
    </source>
</evidence>
<protein>
    <recommendedName>
        <fullName evidence="1">Rubrerythrin rubredoxin-like domain-containing protein</fullName>
    </recommendedName>
</protein>
<dbReference type="Pfam" id="PF21349">
    <property type="entry name" value="RUBY_RBDX"/>
    <property type="match status" value="1"/>
</dbReference>
<reference evidence="2 3" key="1">
    <citation type="submission" date="2020-08" db="EMBL/GenBank/DDBJ databases">
        <title>Bridging the membrane lipid divide: bacteria of the FCB group superphylum have the potential to synthesize archaeal ether lipids.</title>
        <authorList>
            <person name="Villanueva L."/>
            <person name="Von Meijenfeldt F.A.B."/>
            <person name="Westbye A.B."/>
            <person name="Yadav S."/>
            <person name="Hopmans E.C."/>
            <person name="Dutilh B.E."/>
            <person name="Sinninghe Damste J.S."/>
        </authorList>
    </citation>
    <scope>NUCLEOTIDE SEQUENCE [LARGE SCALE GENOMIC DNA]</scope>
    <source>
        <strain evidence="2">NIOZ-UU30</strain>
    </source>
</reference>
<evidence type="ECO:0000313" key="2">
    <source>
        <dbReference type="EMBL" id="MBC8360689.1"/>
    </source>
</evidence>
<feature type="domain" description="Rubrerythrin rubredoxin-like" evidence="1">
    <location>
        <begin position="4"/>
        <end position="30"/>
    </location>
</feature>
<dbReference type="AlphaFoldDB" id="A0A8J6NMC9"/>
<dbReference type="SUPFAM" id="SSF57802">
    <property type="entry name" value="Rubredoxin-like"/>
    <property type="match status" value="1"/>
</dbReference>
<dbReference type="Gene3D" id="2.20.28.10">
    <property type="match status" value="1"/>
</dbReference>
<sequence length="54" mass="5954">MVNWKCSNCGYTLDADIPPNECPACKQKCDFLDTTCYTPDCAPEGVDHRIGKKG</sequence>
<name>A0A8J6NMC9_9BACT</name>
<proteinExistence type="predicted"/>
<evidence type="ECO:0000259" key="1">
    <source>
        <dbReference type="Pfam" id="PF21349"/>
    </source>
</evidence>
<dbReference type="InterPro" id="IPR048574">
    <property type="entry name" value="RUBY_RBDX"/>
</dbReference>
<comment type="caution">
    <text evidence="2">The sequence shown here is derived from an EMBL/GenBank/DDBJ whole genome shotgun (WGS) entry which is preliminary data.</text>
</comment>
<dbReference type="EMBL" id="JACNJH010000101">
    <property type="protein sequence ID" value="MBC8360689.1"/>
    <property type="molecule type" value="Genomic_DNA"/>
</dbReference>
<organism evidence="2 3">
    <name type="scientific">Candidatus Desulfatibia profunda</name>
    <dbReference type="NCBI Taxonomy" id="2841695"/>
    <lineage>
        <taxon>Bacteria</taxon>
        <taxon>Pseudomonadati</taxon>
        <taxon>Thermodesulfobacteriota</taxon>
        <taxon>Desulfobacteria</taxon>
        <taxon>Desulfobacterales</taxon>
        <taxon>Desulfobacterales incertae sedis</taxon>
        <taxon>Candidatus Desulfatibia</taxon>
    </lineage>
</organism>